<dbReference type="GO" id="GO:0009252">
    <property type="term" value="P:peptidoglycan biosynthetic process"/>
    <property type="evidence" value="ECO:0007669"/>
    <property type="project" value="UniProtKB-KW"/>
</dbReference>
<dbReference type="GO" id="GO:0030288">
    <property type="term" value="C:outer membrane-bounded periplasmic space"/>
    <property type="evidence" value="ECO:0007669"/>
    <property type="project" value="TreeGrafter"/>
</dbReference>
<evidence type="ECO:0000256" key="11">
    <source>
        <dbReference type="ARBA" id="ARBA00022670"/>
    </source>
</evidence>
<dbReference type="FunFam" id="3.40.710.10:FF:000013">
    <property type="entry name" value="Penicillin-binding protein 1A"/>
    <property type="match status" value="1"/>
</dbReference>
<dbReference type="InterPro" id="IPR012338">
    <property type="entry name" value="Beta-lactam/transpept-like"/>
</dbReference>
<dbReference type="InterPro" id="IPR036950">
    <property type="entry name" value="PBP_transglycosylase"/>
</dbReference>
<dbReference type="GO" id="GO:0071555">
    <property type="term" value="P:cell wall organization"/>
    <property type="evidence" value="ECO:0007669"/>
    <property type="project" value="UniProtKB-KW"/>
</dbReference>
<evidence type="ECO:0000256" key="10">
    <source>
        <dbReference type="ARBA" id="ARBA00022645"/>
    </source>
</evidence>
<dbReference type="InterPro" id="IPR001264">
    <property type="entry name" value="Glyco_trans_51"/>
</dbReference>
<evidence type="ECO:0000256" key="24">
    <source>
        <dbReference type="ARBA" id="ARBA00034000"/>
    </source>
</evidence>
<comment type="catalytic activity">
    <reaction evidence="26">
        <text>[GlcNAc-(1-&gt;4)-Mur2Ac(oyl-L-Ala-gamma-D-Glu-L-Lys-D-Ala-D-Ala)](n)-di-trans,octa-cis-undecaprenyl diphosphate + beta-D-GlcNAc-(1-&gt;4)-Mur2Ac(oyl-L-Ala-gamma-D-Glu-L-Lys-D-Ala-D-Ala)-di-trans,octa-cis-undecaprenyl diphosphate = [GlcNAc-(1-&gt;4)-Mur2Ac(oyl-L-Ala-gamma-D-Glu-L-Lys-D-Ala-D-Ala)](n+1)-di-trans,octa-cis-undecaprenyl diphosphate + di-trans,octa-cis-undecaprenyl diphosphate + H(+)</text>
        <dbReference type="Rhea" id="RHEA:23708"/>
        <dbReference type="Rhea" id="RHEA-COMP:9602"/>
        <dbReference type="Rhea" id="RHEA-COMP:9603"/>
        <dbReference type="ChEBI" id="CHEBI:15378"/>
        <dbReference type="ChEBI" id="CHEBI:58405"/>
        <dbReference type="ChEBI" id="CHEBI:60033"/>
        <dbReference type="ChEBI" id="CHEBI:78435"/>
        <dbReference type="EC" id="2.4.99.28"/>
    </reaction>
</comment>
<keyword evidence="14" id="KW-0812">Transmembrane</keyword>
<feature type="domain" description="Penicillin-binding protein OB-like" evidence="30">
    <location>
        <begin position="316"/>
        <end position="425"/>
    </location>
</feature>
<dbReference type="Proteomes" id="UP001248822">
    <property type="component" value="Unassembled WGS sequence"/>
</dbReference>
<dbReference type="InterPro" id="IPR050396">
    <property type="entry name" value="Glycosyltr_51/Transpeptidase"/>
</dbReference>
<dbReference type="Gene3D" id="3.40.710.10">
    <property type="entry name" value="DD-peptidase/beta-lactamase superfamily"/>
    <property type="match status" value="2"/>
</dbReference>
<keyword evidence="15 31" id="KW-0378">Hydrolase</keyword>
<dbReference type="Pfam" id="PF00912">
    <property type="entry name" value="Transgly"/>
    <property type="match status" value="1"/>
</dbReference>
<name>A0AAE4DS28_9ENTR</name>
<dbReference type="GO" id="GO:0008955">
    <property type="term" value="F:peptidoglycan glycosyltransferase activity"/>
    <property type="evidence" value="ECO:0007669"/>
    <property type="project" value="UniProtKB-EC"/>
</dbReference>
<keyword evidence="22" id="KW-0511">Multifunctional enzyme</keyword>
<accession>A0AAE4DS28</accession>
<dbReference type="PANTHER" id="PTHR32282">
    <property type="entry name" value="BINDING PROTEIN TRANSPEPTIDASE, PUTATIVE-RELATED"/>
    <property type="match status" value="1"/>
</dbReference>
<keyword evidence="18" id="KW-0573">Peptidoglycan synthesis</keyword>
<comment type="catalytic activity">
    <reaction evidence="24">
        <text>Preferential cleavage: (Ac)2-L-Lys-D-Ala-|-D-Ala. Also transpeptidation of peptidyl-alanyl moieties that are N-acyl substituents of D-alanine.</text>
        <dbReference type="EC" id="3.4.16.4"/>
    </reaction>
</comment>
<keyword evidence="21" id="KW-0046">Antibiotic resistance</keyword>
<dbReference type="AlphaFoldDB" id="A0AAE4DS28"/>
<evidence type="ECO:0000313" key="32">
    <source>
        <dbReference type="Proteomes" id="UP001248822"/>
    </source>
</evidence>
<evidence type="ECO:0000259" key="30">
    <source>
        <dbReference type="Pfam" id="PF17092"/>
    </source>
</evidence>
<dbReference type="NCBIfam" id="NF008643">
    <property type="entry name" value="PRK11636.1"/>
    <property type="match status" value="1"/>
</dbReference>
<comment type="pathway">
    <text evidence="3">Cell wall biogenesis; peptidoglycan biosynthesis.</text>
</comment>
<dbReference type="PANTHER" id="PTHR32282:SF27">
    <property type="entry name" value="PENICILLIN-BINDING PROTEIN 1A"/>
    <property type="match status" value="1"/>
</dbReference>
<sequence>MKFVKYLLILAVCCILLGAGTVFGLYKFIEPQLPDVATLRDVRLQIPMQVYSADGELMAQYGEKRRIPLTLNQIPPVMVKAFIATEDSRFYEHHGVDPVGIFRAASVAFFSGHASQGASTITQQLARNFFLSPEKTLIRKIKEVFLAIRIEQLLSKDEILELYLNKIYLGYRAYGVGAAAQVYFGKPVDQLTLSEMATIAGLPKAPSTFNPLYSLERATSRRNVVLSRMLSEGYISQTQYDQARAETIDANYHAPNIAFSAPYLTEMVRQEMVNRYGEQAYEDGYRVYTTITRNVQQAAQQAVRNNVLNYDMRHGYRGPGEVLWRVGESAWDSKKITDTLKKLPAYGPLLPAVVTQAAPQEATAMLADGTSVSLRMEGVRWARPYRSDTQQGATPRKVTDTVQAGQQIWVRQVDNIWWLAQVPDVNSALVSINPHNGAVMALVGGFDFNQSKFNRATQALRQVGSNIKPFLYTAAMDKGLTLASILNDVPISRWDAGAGSDWRPKNSPPQYAGPIRLRQGLGQSKNVVMVRAMRAMGVDYAAEYLQRFGFPAQNIVHTESLALGSASFTPLQVARGYAVMANGGFLVDPYFISKIENDQGGVIFEAKPKIACPECNIPVIYGDTPKSNVLENKDMEDVAVSREQQNATVPQPQLEQANQALVAQSGAPEYAPHVISTPLSFLIKSALNTNIFGEPGWQGTGWRAGRDLQRRDIGGKTGTTNSSKDAWFSGYGPGVVTSVWIGFDDHRRDLGRTTASGAIKDQISGYEGGAKSAQPAWDAYMKSVLEGVPEQPLTPPPGIVTVNIDRSTGQLANGGNSREEYFIDGTQPTTRAVHEVGTTLIDNGETHELF</sequence>
<dbReference type="FunFam" id="1.10.3810.10:FF:000003">
    <property type="entry name" value="Penicillin-binding protein 1a"/>
    <property type="match status" value="1"/>
</dbReference>
<evidence type="ECO:0000256" key="7">
    <source>
        <dbReference type="ARBA" id="ARBA00018638"/>
    </source>
</evidence>
<dbReference type="InterPro" id="IPR031376">
    <property type="entry name" value="PCB_OB"/>
</dbReference>
<keyword evidence="9" id="KW-0997">Cell inner membrane</keyword>
<evidence type="ECO:0000259" key="29">
    <source>
        <dbReference type="Pfam" id="PF00912"/>
    </source>
</evidence>
<evidence type="ECO:0000313" key="31">
    <source>
        <dbReference type="EMBL" id="MDR9892627.1"/>
    </source>
</evidence>
<evidence type="ECO:0000259" key="28">
    <source>
        <dbReference type="Pfam" id="PF00905"/>
    </source>
</evidence>
<dbReference type="Gene3D" id="1.10.3810.10">
    <property type="entry name" value="Biosynthetic peptidoglycan transglycosylase-like"/>
    <property type="match status" value="1"/>
</dbReference>
<evidence type="ECO:0000256" key="25">
    <source>
        <dbReference type="ARBA" id="ARBA00044770"/>
    </source>
</evidence>
<dbReference type="GO" id="GO:0008360">
    <property type="term" value="P:regulation of cell shape"/>
    <property type="evidence" value="ECO:0007669"/>
    <property type="project" value="UniProtKB-KW"/>
</dbReference>
<comment type="subcellular location">
    <subcellularLocation>
        <location evidence="2">Cell inner membrane</location>
        <topology evidence="2">Single-pass type II membrane protein</topology>
    </subcellularLocation>
</comment>
<evidence type="ECO:0000256" key="8">
    <source>
        <dbReference type="ARBA" id="ARBA00022475"/>
    </source>
</evidence>
<evidence type="ECO:0000256" key="19">
    <source>
        <dbReference type="ARBA" id="ARBA00022989"/>
    </source>
</evidence>
<evidence type="ECO:0000256" key="12">
    <source>
        <dbReference type="ARBA" id="ARBA00022676"/>
    </source>
</evidence>
<keyword evidence="13 31" id="KW-0808">Transferase</keyword>
<dbReference type="EC" id="3.4.16.4" evidence="6"/>
<proteinExistence type="inferred from homology"/>
<comment type="similarity">
    <text evidence="5">In the N-terminal section; belongs to the glycosyltransferase 51 family.</text>
</comment>
<keyword evidence="10 31" id="KW-0121">Carboxypeptidase</keyword>
<dbReference type="GO" id="GO:0046677">
    <property type="term" value="P:response to antibiotic"/>
    <property type="evidence" value="ECO:0007669"/>
    <property type="project" value="UniProtKB-KW"/>
</dbReference>
<evidence type="ECO:0000256" key="9">
    <source>
        <dbReference type="ARBA" id="ARBA00022519"/>
    </source>
</evidence>
<keyword evidence="20" id="KW-0472">Membrane</keyword>
<keyword evidence="16" id="KW-0133">Cell shape</keyword>
<keyword evidence="8" id="KW-1003">Cell membrane</keyword>
<dbReference type="GO" id="GO:0006508">
    <property type="term" value="P:proteolysis"/>
    <property type="evidence" value="ECO:0007669"/>
    <property type="project" value="UniProtKB-KW"/>
</dbReference>
<comment type="similarity">
    <text evidence="4">In the C-terminal section; belongs to the transpeptidase family.</text>
</comment>
<dbReference type="NCBIfam" id="TIGR02074">
    <property type="entry name" value="PBP_1a_fam"/>
    <property type="match status" value="1"/>
</dbReference>
<evidence type="ECO:0000256" key="17">
    <source>
        <dbReference type="ARBA" id="ARBA00022968"/>
    </source>
</evidence>
<evidence type="ECO:0000256" key="26">
    <source>
        <dbReference type="ARBA" id="ARBA00049902"/>
    </source>
</evidence>
<dbReference type="GO" id="GO:0005886">
    <property type="term" value="C:plasma membrane"/>
    <property type="evidence" value="ECO:0007669"/>
    <property type="project" value="UniProtKB-SubCell"/>
</dbReference>
<evidence type="ECO:0000256" key="23">
    <source>
        <dbReference type="ARBA" id="ARBA00023316"/>
    </source>
</evidence>
<comment type="function">
    <text evidence="1">Cell wall formation. Synthesis of cross-linked peptidoglycan from the lipid intermediates. The enzyme has a penicillin-insensitive transglycosylase N-terminal domain (formation of linear glycan strands) and a penicillin-sensitive transpeptidase C-terminal domain (cross-linking of the peptide subunits).</text>
</comment>
<protein>
    <recommendedName>
        <fullName evidence="7">Penicillin-binding protein 1A</fullName>
        <ecNumber evidence="25">2.4.99.28</ecNumber>
        <ecNumber evidence="6">3.4.16.4</ecNumber>
    </recommendedName>
</protein>
<dbReference type="SUPFAM" id="SSF53955">
    <property type="entry name" value="Lysozyme-like"/>
    <property type="match status" value="1"/>
</dbReference>
<keyword evidence="11" id="KW-0645">Protease</keyword>
<gene>
    <name evidence="31" type="primary">mrcA</name>
    <name evidence="31" type="ORF">O7047_20625</name>
</gene>
<dbReference type="RefSeq" id="WP_310827641.1">
    <property type="nucleotide sequence ID" value="NZ_JAQGEC010000024.1"/>
</dbReference>
<feature type="domain" description="Penicillin-binding protein transpeptidase" evidence="28">
    <location>
        <begin position="429"/>
        <end position="605"/>
    </location>
</feature>
<dbReference type="InterPro" id="IPR001460">
    <property type="entry name" value="PCN-bd_Tpept"/>
</dbReference>
<dbReference type="Pfam" id="PF00905">
    <property type="entry name" value="Transpeptidase"/>
    <property type="match status" value="1"/>
</dbReference>
<dbReference type="GO" id="GO:0008658">
    <property type="term" value="F:penicillin binding"/>
    <property type="evidence" value="ECO:0007669"/>
    <property type="project" value="InterPro"/>
</dbReference>
<dbReference type="FunFam" id="3.40.710.10:FF:000010">
    <property type="entry name" value="Penicillin-binding protein 1A"/>
    <property type="match status" value="1"/>
</dbReference>
<evidence type="ECO:0000256" key="2">
    <source>
        <dbReference type="ARBA" id="ARBA00004249"/>
    </source>
</evidence>
<evidence type="ECO:0000256" key="21">
    <source>
        <dbReference type="ARBA" id="ARBA00023251"/>
    </source>
</evidence>
<evidence type="ECO:0000256" key="15">
    <source>
        <dbReference type="ARBA" id="ARBA00022801"/>
    </source>
</evidence>
<dbReference type="Pfam" id="PF17092">
    <property type="entry name" value="PCB_OB"/>
    <property type="match status" value="1"/>
</dbReference>
<keyword evidence="19" id="KW-1133">Transmembrane helix</keyword>
<evidence type="ECO:0000256" key="6">
    <source>
        <dbReference type="ARBA" id="ARBA00012448"/>
    </source>
</evidence>
<evidence type="ECO:0000256" key="22">
    <source>
        <dbReference type="ARBA" id="ARBA00023268"/>
    </source>
</evidence>
<dbReference type="EC" id="2.4.99.28" evidence="25"/>
<dbReference type="InterPro" id="IPR023346">
    <property type="entry name" value="Lysozyme-like_dom_sf"/>
</dbReference>
<dbReference type="EMBL" id="JAQGEC010000024">
    <property type="protein sequence ID" value="MDR9892627.1"/>
    <property type="molecule type" value="Genomic_DNA"/>
</dbReference>
<evidence type="ECO:0000256" key="16">
    <source>
        <dbReference type="ARBA" id="ARBA00022960"/>
    </source>
</evidence>
<reference evidence="31" key="1">
    <citation type="submission" date="2022-12" db="EMBL/GenBank/DDBJ databases">
        <title>NDM-1 containing novel ST 2018 Pseudenterobacter timonensis.</title>
        <authorList>
            <person name="Halder G."/>
            <person name="Mandal S."/>
            <person name="Dutta S."/>
        </authorList>
    </citation>
    <scope>NUCLEOTIDE SEQUENCE</scope>
    <source>
        <strain evidence="31">CNCI147</strain>
    </source>
</reference>
<keyword evidence="12 31" id="KW-0328">Glycosyltransferase</keyword>
<evidence type="ECO:0000256" key="27">
    <source>
        <dbReference type="ARBA" id="ARBA00060592"/>
    </source>
</evidence>
<keyword evidence="23" id="KW-0961">Cell wall biogenesis/degradation</keyword>
<evidence type="ECO:0000256" key="20">
    <source>
        <dbReference type="ARBA" id="ARBA00023136"/>
    </source>
</evidence>
<evidence type="ECO:0000256" key="13">
    <source>
        <dbReference type="ARBA" id="ARBA00022679"/>
    </source>
</evidence>
<organism evidence="31 32">
    <name type="scientific">Pseudenterobacter timonensis</name>
    <dbReference type="NCBI Taxonomy" id="1755099"/>
    <lineage>
        <taxon>Bacteria</taxon>
        <taxon>Pseudomonadati</taxon>
        <taxon>Pseudomonadota</taxon>
        <taxon>Gammaproteobacteria</taxon>
        <taxon>Enterobacterales</taxon>
        <taxon>Enterobacteriaceae</taxon>
        <taxon>Pseudenterobacter</taxon>
    </lineage>
</organism>
<evidence type="ECO:0000256" key="1">
    <source>
        <dbReference type="ARBA" id="ARBA00002624"/>
    </source>
</evidence>
<evidence type="ECO:0000256" key="18">
    <source>
        <dbReference type="ARBA" id="ARBA00022984"/>
    </source>
</evidence>
<dbReference type="SUPFAM" id="SSF56601">
    <property type="entry name" value="beta-lactamase/transpeptidase-like"/>
    <property type="match status" value="1"/>
</dbReference>
<comment type="pathway">
    <text evidence="27">Glycan biosynthesis.</text>
</comment>
<evidence type="ECO:0000256" key="5">
    <source>
        <dbReference type="ARBA" id="ARBA00007739"/>
    </source>
</evidence>
<evidence type="ECO:0000256" key="14">
    <source>
        <dbReference type="ARBA" id="ARBA00022692"/>
    </source>
</evidence>
<keyword evidence="17" id="KW-0735">Signal-anchor</keyword>
<dbReference type="GO" id="GO:0009002">
    <property type="term" value="F:serine-type D-Ala-D-Ala carboxypeptidase activity"/>
    <property type="evidence" value="ECO:0007669"/>
    <property type="project" value="UniProtKB-EC"/>
</dbReference>
<evidence type="ECO:0000256" key="4">
    <source>
        <dbReference type="ARBA" id="ARBA00007090"/>
    </source>
</evidence>
<feature type="domain" description="Glycosyl transferase family 51" evidence="29">
    <location>
        <begin position="55"/>
        <end position="229"/>
    </location>
</feature>
<evidence type="ECO:0000256" key="3">
    <source>
        <dbReference type="ARBA" id="ARBA00004752"/>
    </source>
</evidence>
<comment type="caution">
    <text evidence="31">The sequence shown here is derived from an EMBL/GenBank/DDBJ whole genome shotgun (WGS) entry which is preliminary data.</text>
</comment>